<dbReference type="EMBL" id="CM023481">
    <property type="protein sequence ID" value="KAH6944648.1"/>
    <property type="molecule type" value="Genomic_DNA"/>
</dbReference>
<evidence type="ECO:0000313" key="2">
    <source>
        <dbReference type="Proteomes" id="UP000821845"/>
    </source>
</evidence>
<comment type="caution">
    <text evidence="1">The sequence shown here is derived from an EMBL/GenBank/DDBJ whole genome shotgun (WGS) entry which is preliminary data.</text>
</comment>
<dbReference type="Proteomes" id="UP000821845">
    <property type="component" value="Chromosome 1"/>
</dbReference>
<accession>A0ACB7TCH3</accession>
<name>A0ACB7TCH3_HYAAI</name>
<proteinExistence type="predicted"/>
<gene>
    <name evidence="1" type="ORF">HPB50_004425</name>
</gene>
<protein>
    <submittedName>
        <fullName evidence="1">Uncharacterized protein</fullName>
    </submittedName>
</protein>
<evidence type="ECO:0000313" key="1">
    <source>
        <dbReference type="EMBL" id="KAH6944648.1"/>
    </source>
</evidence>
<organism evidence="1 2">
    <name type="scientific">Hyalomma asiaticum</name>
    <name type="common">Tick</name>
    <dbReference type="NCBI Taxonomy" id="266040"/>
    <lineage>
        <taxon>Eukaryota</taxon>
        <taxon>Metazoa</taxon>
        <taxon>Ecdysozoa</taxon>
        <taxon>Arthropoda</taxon>
        <taxon>Chelicerata</taxon>
        <taxon>Arachnida</taxon>
        <taxon>Acari</taxon>
        <taxon>Parasitiformes</taxon>
        <taxon>Ixodida</taxon>
        <taxon>Ixodoidea</taxon>
        <taxon>Ixodidae</taxon>
        <taxon>Hyalomminae</taxon>
        <taxon>Hyalomma</taxon>
    </lineage>
</organism>
<reference evidence="1" key="1">
    <citation type="submission" date="2020-05" db="EMBL/GenBank/DDBJ databases">
        <title>Large-scale comparative analyses of tick genomes elucidate their genetic diversity and vector capacities.</title>
        <authorList>
            <person name="Jia N."/>
            <person name="Wang J."/>
            <person name="Shi W."/>
            <person name="Du L."/>
            <person name="Sun Y."/>
            <person name="Zhan W."/>
            <person name="Jiang J."/>
            <person name="Wang Q."/>
            <person name="Zhang B."/>
            <person name="Ji P."/>
            <person name="Sakyi L.B."/>
            <person name="Cui X."/>
            <person name="Yuan T."/>
            <person name="Jiang B."/>
            <person name="Yang W."/>
            <person name="Lam T.T.-Y."/>
            <person name="Chang Q."/>
            <person name="Ding S."/>
            <person name="Wang X."/>
            <person name="Zhu J."/>
            <person name="Ruan X."/>
            <person name="Zhao L."/>
            <person name="Wei J."/>
            <person name="Que T."/>
            <person name="Du C."/>
            <person name="Cheng J."/>
            <person name="Dai P."/>
            <person name="Han X."/>
            <person name="Huang E."/>
            <person name="Gao Y."/>
            <person name="Liu J."/>
            <person name="Shao H."/>
            <person name="Ye R."/>
            <person name="Li L."/>
            <person name="Wei W."/>
            <person name="Wang X."/>
            <person name="Wang C."/>
            <person name="Yang T."/>
            <person name="Huo Q."/>
            <person name="Li W."/>
            <person name="Guo W."/>
            <person name="Chen H."/>
            <person name="Zhou L."/>
            <person name="Ni X."/>
            <person name="Tian J."/>
            <person name="Zhou Y."/>
            <person name="Sheng Y."/>
            <person name="Liu T."/>
            <person name="Pan Y."/>
            <person name="Xia L."/>
            <person name="Li J."/>
            <person name="Zhao F."/>
            <person name="Cao W."/>
        </authorList>
    </citation>
    <scope>NUCLEOTIDE SEQUENCE</scope>
    <source>
        <strain evidence="1">Hyas-2018</strain>
    </source>
</reference>
<sequence length="126" mass="13614">MYDLRPVDGEEEVLSALTGASGGPVGLALREPAVRGTMAHITLADKSQGAVTGRSTCAAAGVHQAGLRRPSRQQYTWAAHVAWRRWPDDRSQSGPRRGPPLCLARVHSRYGPPAIGRVKPALRRRT</sequence>
<keyword evidence="2" id="KW-1185">Reference proteome</keyword>